<evidence type="ECO:0000259" key="6">
    <source>
        <dbReference type="PROSITE" id="PS50860"/>
    </source>
</evidence>
<dbReference type="InterPro" id="IPR018164">
    <property type="entry name" value="Ala-tRNA-synth_IIc_N"/>
</dbReference>
<dbReference type="GO" id="GO:0005524">
    <property type="term" value="F:ATP binding"/>
    <property type="evidence" value="ECO:0007669"/>
    <property type="project" value="InterPro"/>
</dbReference>
<dbReference type="GO" id="GO:0006419">
    <property type="term" value="P:alanyl-tRNA aminoacylation"/>
    <property type="evidence" value="ECO:0007669"/>
    <property type="project" value="InterPro"/>
</dbReference>
<dbReference type="EC" id="6.1.1.7" evidence="7"/>
<dbReference type="PROSITE" id="PS50860">
    <property type="entry name" value="AA_TRNA_LIGASE_II_ALA"/>
    <property type="match status" value="1"/>
</dbReference>
<comment type="subcellular location">
    <subcellularLocation>
        <location evidence="2">Cytoplasm</location>
    </subcellularLocation>
</comment>
<dbReference type="PANTHER" id="PTHR43462">
    <property type="entry name" value="ALANYL-TRNA EDITING PROTEIN"/>
    <property type="match status" value="1"/>
</dbReference>
<evidence type="ECO:0000256" key="1">
    <source>
        <dbReference type="ARBA" id="ARBA00001947"/>
    </source>
</evidence>
<evidence type="ECO:0000313" key="7">
    <source>
        <dbReference type="EMBL" id="CUM73341.1"/>
    </source>
</evidence>
<evidence type="ECO:0000256" key="5">
    <source>
        <dbReference type="SAM" id="Coils"/>
    </source>
</evidence>
<evidence type="ECO:0000256" key="2">
    <source>
        <dbReference type="ARBA" id="ARBA00004496"/>
    </source>
</evidence>
<dbReference type="InterPro" id="IPR009000">
    <property type="entry name" value="Transl_B-barrel_sf"/>
</dbReference>
<dbReference type="RefSeq" id="WP_055155608.1">
    <property type="nucleotide sequence ID" value="NZ_BSCI01000004.1"/>
</dbReference>
<dbReference type="EMBL" id="BSCI01000004">
    <property type="protein sequence ID" value="GLG86350.1"/>
    <property type="molecule type" value="Genomic_DNA"/>
</dbReference>
<dbReference type="Pfam" id="PF07973">
    <property type="entry name" value="tRNA_SAD"/>
    <property type="match status" value="1"/>
</dbReference>
<sequence>MTEKLFYTDSHMQEFTAEVVSCRPCDNGYEAVLSRTAFFPEGGGQAADTGVIDGIRVYDVQEKGEQIFHYLEGELEEGKTVTGQIDWDKRFSRMQQHSGEHIVSGIVHARFGYDNVGFHLNDELCTLDLSGPLTKEELREVENAANEAVFANVPVQISYPSKEKLKTLDYRSKIEIDGQVRIVTIPGYDVCACCAPHVYFTGEIGLIKLVQSQNYKGGIRITMLCGRRALKDYQQKEESVKAIMGSLSAKEELIAEAVERVKEECTQLKSELAETRYQILEAQAEKIPEGQKKVCIFDSKLSGNEPRELMNLVLKKGTEVCAVFAGNEESGYRYVIGSETEDVRPYSKILKEQFDGRGGGKPVMVQGSVNGSEEAIRKVFE</sequence>
<dbReference type="GO" id="GO:0004813">
    <property type="term" value="F:alanine-tRNA ligase activity"/>
    <property type="evidence" value="ECO:0007669"/>
    <property type="project" value="UniProtKB-EC"/>
</dbReference>
<keyword evidence="5" id="KW-0175">Coiled coil</keyword>
<dbReference type="GO" id="GO:0003676">
    <property type="term" value="F:nucleic acid binding"/>
    <property type="evidence" value="ECO:0007669"/>
    <property type="project" value="InterPro"/>
</dbReference>
<evidence type="ECO:0000256" key="4">
    <source>
        <dbReference type="ARBA" id="ARBA00022833"/>
    </source>
</evidence>
<dbReference type="PANTHER" id="PTHR43462:SF1">
    <property type="entry name" value="ALANYL-TRNA EDITING PROTEIN AARSD1"/>
    <property type="match status" value="1"/>
</dbReference>
<dbReference type="Proteomes" id="UP000095727">
    <property type="component" value="Unassembled WGS sequence"/>
</dbReference>
<dbReference type="GO" id="GO:0005737">
    <property type="term" value="C:cytoplasm"/>
    <property type="evidence" value="ECO:0007669"/>
    <property type="project" value="UniProtKB-SubCell"/>
</dbReference>
<protein>
    <submittedName>
        <fullName evidence="7">Alanine--tRNA ligase</fullName>
        <ecNumber evidence="7">6.1.1.7</ecNumber>
    </submittedName>
    <submittedName>
        <fullName evidence="8">Alanyl-tRNA editing protein</fullName>
    </submittedName>
</protein>
<accession>A0A173R685</accession>
<gene>
    <name evidence="7" type="primary">alaS_1</name>
    <name evidence="8" type="ORF">comes_08950</name>
    <name evidence="7" type="ORF">ERS852574_00340</name>
</gene>
<dbReference type="InterPro" id="IPR051335">
    <property type="entry name" value="Alanyl-tRNA_Editing_Enzymes"/>
</dbReference>
<feature type="domain" description="Alanyl-transfer RNA synthetases family profile" evidence="6">
    <location>
        <begin position="1"/>
        <end position="235"/>
    </location>
</feature>
<name>A0A173R685_9FIRM</name>
<reference evidence="7 9" key="1">
    <citation type="submission" date="2015-09" db="EMBL/GenBank/DDBJ databases">
        <authorList>
            <consortium name="Pathogen Informatics"/>
        </authorList>
    </citation>
    <scope>NUCLEOTIDE SEQUENCE [LARGE SCALE GENOMIC DNA]</scope>
    <source>
        <strain evidence="7 9">2789STDY5834962</strain>
    </source>
</reference>
<evidence type="ECO:0000256" key="3">
    <source>
        <dbReference type="ARBA" id="ARBA00022723"/>
    </source>
</evidence>
<keyword evidence="7" id="KW-0436">Ligase</keyword>
<dbReference type="GO" id="GO:0002161">
    <property type="term" value="F:aminoacyl-tRNA deacylase activity"/>
    <property type="evidence" value="ECO:0007669"/>
    <property type="project" value="UniProtKB-ARBA"/>
</dbReference>
<dbReference type="InterPro" id="IPR018163">
    <property type="entry name" value="Thr/Ala-tRNA-synth_IIc_edit"/>
</dbReference>
<dbReference type="EMBL" id="CYXR01000002">
    <property type="protein sequence ID" value="CUM73341.1"/>
    <property type="molecule type" value="Genomic_DNA"/>
</dbReference>
<dbReference type="InterPro" id="IPR018165">
    <property type="entry name" value="Ala-tRNA-synth_IIc_core"/>
</dbReference>
<keyword evidence="3" id="KW-0479">Metal-binding</keyword>
<evidence type="ECO:0000313" key="9">
    <source>
        <dbReference type="Proteomes" id="UP000095727"/>
    </source>
</evidence>
<dbReference type="SUPFAM" id="SSF50447">
    <property type="entry name" value="Translation proteins"/>
    <property type="match status" value="1"/>
</dbReference>
<dbReference type="Gene3D" id="3.30.980.10">
    <property type="entry name" value="Threonyl-trna Synthetase, Chain A, domain 2"/>
    <property type="match status" value="1"/>
</dbReference>
<feature type="coiled-coil region" evidence="5">
    <location>
        <begin position="258"/>
        <end position="285"/>
    </location>
</feature>
<dbReference type="GO" id="GO:0046872">
    <property type="term" value="F:metal ion binding"/>
    <property type="evidence" value="ECO:0007669"/>
    <property type="project" value="UniProtKB-KW"/>
</dbReference>
<comment type="cofactor">
    <cofactor evidence="1">
        <name>Zn(2+)</name>
        <dbReference type="ChEBI" id="CHEBI:29105"/>
    </cofactor>
</comment>
<dbReference type="Pfam" id="PF01411">
    <property type="entry name" value="tRNA-synt_2c"/>
    <property type="match status" value="1"/>
</dbReference>
<dbReference type="SMART" id="SM00863">
    <property type="entry name" value="tRNA_SAD"/>
    <property type="match status" value="1"/>
</dbReference>
<dbReference type="SUPFAM" id="SSF55186">
    <property type="entry name" value="ThrRS/AlaRS common domain"/>
    <property type="match status" value="1"/>
</dbReference>
<dbReference type="AlphaFoldDB" id="A0A173R685"/>
<evidence type="ECO:0000313" key="8">
    <source>
        <dbReference type="EMBL" id="GLG86350.1"/>
    </source>
</evidence>
<dbReference type="InterPro" id="IPR012947">
    <property type="entry name" value="tRNA_SAD"/>
</dbReference>
<organism evidence="7 9">
    <name type="scientific">Coprococcus comes</name>
    <dbReference type="NCBI Taxonomy" id="410072"/>
    <lineage>
        <taxon>Bacteria</taxon>
        <taxon>Bacillati</taxon>
        <taxon>Bacillota</taxon>
        <taxon>Clostridia</taxon>
        <taxon>Lachnospirales</taxon>
        <taxon>Lachnospiraceae</taxon>
        <taxon>Coprococcus</taxon>
    </lineage>
</organism>
<reference evidence="8" key="3">
    <citation type="submission" date="2022-11" db="EMBL/GenBank/DDBJ databases">
        <title>Draft genome sequence of Coprococcus comes strain 31264.</title>
        <authorList>
            <person name="Hisatomi A."/>
            <person name="Ohkuma M."/>
            <person name="Sakamoto M."/>
        </authorList>
    </citation>
    <scope>NUCLEOTIDE SEQUENCE</scope>
    <source>
        <strain evidence="8">JCM 31264</strain>
    </source>
</reference>
<keyword evidence="4" id="KW-0862">Zinc</keyword>
<reference evidence="8" key="2">
    <citation type="submission" date="2022-09" db="EMBL/GenBank/DDBJ databases">
        <title>Draft genome sequence of Coprococcus comes strain 31264.</title>
        <authorList>
            <person name="Atsushi H."/>
            <person name="Moriya O."/>
            <person name="Mitsuo S."/>
        </authorList>
    </citation>
    <scope>NUCLEOTIDE SEQUENCE</scope>
    <source>
        <strain evidence="8">JCM 31264</strain>
    </source>
</reference>
<proteinExistence type="predicted"/>
<dbReference type="Gene3D" id="2.40.30.130">
    <property type="match status" value="1"/>
</dbReference>
<dbReference type="Proteomes" id="UP001145109">
    <property type="component" value="Unassembled WGS sequence"/>
</dbReference>